<dbReference type="GO" id="GO:0046872">
    <property type="term" value="F:metal ion binding"/>
    <property type="evidence" value="ECO:0007669"/>
    <property type="project" value="UniProtKB-KW"/>
</dbReference>
<proteinExistence type="inferred from homology"/>
<keyword evidence="10" id="KW-1185">Reference proteome</keyword>
<dbReference type="GO" id="GO:0008484">
    <property type="term" value="F:sulfuric ester hydrolase activity"/>
    <property type="evidence" value="ECO:0007669"/>
    <property type="project" value="InterPro"/>
</dbReference>
<protein>
    <recommendedName>
        <fullName evidence="8">Sulfatase N-terminal domain-containing protein</fullName>
    </recommendedName>
</protein>
<keyword evidence="6" id="KW-0325">Glycoprotein</keyword>
<evidence type="ECO:0000256" key="4">
    <source>
        <dbReference type="ARBA" id="ARBA00022801"/>
    </source>
</evidence>
<keyword evidence="4" id="KW-0378">Hydrolase</keyword>
<dbReference type="Pfam" id="PF00884">
    <property type="entry name" value="Sulfatase"/>
    <property type="match status" value="1"/>
</dbReference>
<dbReference type="InterPro" id="IPR024607">
    <property type="entry name" value="Sulfatase_CS"/>
</dbReference>
<keyword evidence="7" id="KW-0732">Signal</keyword>
<dbReference type="SUPFAM" id="SSF53649">
    <property type="entry name" value="Alkaline phosphatase-like"/>
    <property type="match status" value="1"/>
</dbReference>
<dbReference type="Proteomes" id="UP001186944">
    <property type="component" value="Unassembled WGS sequence"/>
</dbReference>
<feature type="domain" description="Sulfatase N-terminal" evidence="8">
    <location>
        <begin position="25"/>
        <end position="319"/>
    </location>
</feature>
<comment type="cofactor">
    <cofactor evidence="1">
        <name>Ca(2+)</name>
        <dbReference type="ChEBI" id="CHEBI:29108"/>
    </cofactor>
</comment>
<dbReference type="PANTHER" id="PTHR10342">
    <property type="entry name" value="ARYLSULFATASE"/>
    <property type="match status" value="1"/>
</dbReference>
<comment type="caution">
    <text evidence="9">The sequence shown here is derived from an EMBL/GenBank/DDBJ whole genome shotgun (WGS) entry which is preliminary data.</text>
</comment>
<feature type="chain" id="PRO_5041667500" description="Sulfatase N-terminal domain-containing protein" evidence="7">
    <location>
        <begin position="23"/>
        <end position="479"/>
    </location>
</feature>
<gene>
    <name evidence="9" type="ORF">FSP39_024506</name>
</gene>
<evidence type="ECO:0000256" key="7">
    <source>
        <dbReference type="SAM" id="SignalP"/>
    </source>
</evidence>
<evidence type="ECO:0000256" key="1">
    <source>
        <dbReference type="ARBA" id="ARBA00001913"/>
    </source>
</evidence>
<dbReference type="AlphaFoldDB" id="A0AA88XYA3"/>
<accession>A0AA88XYA3</accession>
<dbReference type="Gene3D" id="3.30.1120.10">
    <property type="match status" value="1"/>
</dbReference>
<keyword evidence="3" id="KW-0479">Metal-binding</keyword>
<evidence type="ECO:0000313" key="9">
    <source>
        <dbReference type="EMBL" id="KAK3094132.1"/>
    </source>
</evidence>
<keyword evidence="5" id="KW-0106">Calcium</keyword>
<reference evidence="9" key="1">
    <citation type="submission" date="2019-08" db="EMBL/GenBank/DDBJ databases">
        <title>The improved chromosome-level genome for the pearl oyster Pinctada fucata martensii using PacBio sequencing and Hi-C.</title>
        <authorList>
            <person name="Zheng Z."/>
        </authorList>
    </citation>
    <scope>NUCLEOTIDE SEQUENCE</scope>
    <source>
        <strain evidence="9">ZZ-2019</strain>
        <tissue evidence="9">Adductor muscle</tissue>
    </source>
</reference>
<dbReference type="InterPro" id="IPR000917">
    <property type="entry name" value="Sulfatase_N"/>
</dbReference>
<dbReference type="CDD" id="cd16029">
    <property type="entry name" value="4-S"/>
    <property type="match status" value="1"/>
</dbReference>
<evidence type="ECO:0000259" key="8">
    <source>
        <dbReference type="Pfam" id="PF00884"/>
    </source>
</evidence>
<feature type="signal peptide" evidence="7">
    <location>
        <begin position="1"/>
        <end position="22"/>
    </location>
</feature>
<organism evidence="9 10">
    <name type="scientific">Pinctada imbricata</name>
    <name type="common">Atlantic pearl-oyster</name>
    <name type="synonym">Pinctada martensii</name>
    <dbReference type="NCBI Taxonomy" id="66713"/>
    <lineage>
        <taxon>Eukaryota</taxon>
        <taxon>Metazoa</taxon>
        <taxon>Spiralia</taxon>
        <taxon>Lophotrochozoa</taxon>
        <taxon>Mollusca</taxon>
        <taxon>Bivalvia</taxon>
        <taxon>Autobranchia</taxon>
        <taxon>Pteriomorphia</taxon>
        <taxon>Pterioida</taxon>
        <taxon>Pterioidea</taxon>
        <taxon>Pteriidae</taxon>
        <taxon>Pinctada</taxon>
    </lineage>
</organism>
<dbReference type="InterPro" id="IPR047115">
    <property type="entry name" value="ARSB"/>
</dbReference>
<dbReference type="EMBL" id="VSWD01000009">
    <property type="protein sequence ID" value="KAK3094132.1"/>
    <property type="molecule type" value="Genomic_DNA"/>
</dbReference>
<evidence type="ECO:0000256" key="2">
    <source>
        <dbReference type="ARBA" id="ARBA00008779"/>
    </source>
</evidence>
<evidence type="ECO:0000256" key="3">
    <source>
        <dbReference type="ARBA" id="ARBA00022723"/>
    </source>
</evidence>
<dbReference type="Gene3D" id="3.40.720.10">
    <property type="entry name" value="Alkaline Phosphatase, subunit A"/>
    <property type="match status" value="1"/>
</dbReference>
<evidence type="ECO:0000313" key="10">
    <source>
        <dbReference type="Proteomes" id="UP001186944"/>
    </source>
</evidence>
<evidence type="ECO:0000256" key="5">
    <source>
        <dbReference type="ARBA" id="ARBA00022837"/>
    </source>
</evidence>
<evidence type="ECO:0000256" key="6">
    <source>
        <dbReference type="ARBA" id="ARBA00023180"/>
    </source>
</evidence>
<name>A0AA88XYA3_PINIB</name>
<dbReference type="InterPro" id="IPR017850">
    <property type="entry name" value="Alkaline_phosphatase_core_sf"/>
</dbReference>
<dbReference type="PANTHER" id="PTHR10342:SF274">
    <property type="entry name" value="ARYLSULFATASE B"/>
    <property type="match status" value="1"/>
</dbReference>
<comment type="similarity">
    <text evidence="2">Belongs to the sulfatase family.</text>
</comment>
<sequence length="479" mass="53821">MTVTLKLICVLLLFCFTALSSAAKPNIIFILADDYGFNDIGYHGSEIKTPNLDKLAQTGVRLENYYVQPICTPTRSQLMSGRYQIHTGLQHSIIHPRQPHGLPLENPTMADKMREAGYSTHMVGKWHLGFYKKEYFASYLVGAEDYFTHYRCEEKACGYDLRDNLQPVNYTGTYSAFLFAQRAQKIIHEHESTKFQSVHAPLEVPEQYMKPYQHIKNTMRRKYAGMVSAMDEAIGNITETLKEAGMWNNTILFFSTDNGGQVHAGGNNYPLRGWKGSLWEGGMHGVGFVHSELLPNKGTVNTQLIHVSDWFPTIVGLAGGTPNGTLPLDGFDQWSTISQTSSVSPRTTLLHNIDPLSPLKGNKMFNNTFDTRVRAALRYGDWKIITGDPGNGSWVPPPTSSQGTRIDPSYTKDTKNVWLFNIAKDPNEHQDLSDSMPDLVVKMLGMLDQFNKTAVPCVFPPEDPKSDPKYHGGYWGPWE</sequence>
<dbReference type="PROSITE" id="PS00149">
    <property type="entry name" value="SULFATASE_2"/>
    <property type="match status" value="1"/>
</dbReference>